<dbReference type="CDD" id="cd13890">
    <property type="entry name" value="CuRO_3_CueO_FtsP"/>
    <property type="match status" value="1"/>
</dbReference>
<evidence type="ECO:0000259" key="6">
    <source>
        <dbReference type="Pfam" id="PF07732"/>
    </source>
</evidence>
<feature type="domain" description="Plastocyanin-like" evidence="6">
    <location>
        <begin position="12"/>
        <end position="121"/>
    </location>
</feature>
<dbReference type="SUPFAM" id="SSF49503">
    <property type="entry name" value="Cupredoxins"/>
    <property type="match status" value="3"/>
</dbReference>
<accession>A0A0G3EYG6</accession>
<evidence type="ECO:0000256" key="3">
    <source>
        <dbReference type="ARBA" id="ARBA00023002"/>
    </source>
</evidence>
<dbReference type="InterPro" id="IPR011707">
    <property type="entry name" value="Cu-oxidase-like_N"/>
</dbReference>
<organism evidence="7 8">
    <name type="scientific">Pandoraea thiooxydans</name>
    <dbReference type="NCBI Taxonomy" id="445709"/>
    <lineage>
        <taxon>Bacteria</taxon>
        <taxon>Pseudomonadati</taxon>
        <taxon>Pseudomonadota</taxon>
        <taxon>Betaproteobacteria</taxon>
        <taxon>Burkholderiales</taxon>
        <taxon>Burkholderiaceae</taxon>
        <taxon>Pandoraea</taxon>
    </lineage>
</organism>
<evidence type="ECO:0000256" key="2">
    <source>
        <dbReference type="ARBA" id="ARBA00022723"/>
    </source>
</evidence>
<reference evidence="8" key="1">
    <citation type="submission" date="2015-06" db="EMBL/GenBank/DDBJ databases">
        <authorList>
            <person name="Lim Y.L."/>
            <person name="Ee R."/>
            <person name="Yong D."/>
            <person name="How K.Y."/>
            <person name="Yin W.F."/>
            <person name="Chan K.G."/>
        </authorList>
    </citation>
    <scope>NUCLEOTIDE SEQUENCE [LARGE SCALE GENOMIC DNA]</scope>
    <source>
        <strain evidence="8">DSM 25325</strain>
    </source>
</reference>
<dbReference type="InterPro" id="IPR011706">
    <property type="entry name" value="Cu-oxidase_C"/>
</dbReference>
<dbReference type="CDD" id="cd13867">
    <property type="entry name" value="CuRO_2_CueO_FtsP"/>
    <property type="match status" value="1"/>
</dbReference>
<dbReference type="InterPro" id="IPR045087">
    <property type="entry name" value="Cu-oxidase_fam"/>
</dbReference>
<dbReference type="InterPro" id="IPR002355">
    <property type="entry name" value="Cu_oxidase_Cu_BS"/>
</dbReference>
<feature type="domain" description="Plastocyanin-like" evidence="5">
    <location>
        <begin position="359"/>
        <end position="464"/>
    </location>
</feature>
<dbReference type="Proteomes" id="UP000036700">
    <property type="component" value="Chromosome"/>
</dbReference>
<dbReference type="AlphaFoldDB" id="A0A0G3EYG6"/>
<dbReference type="STRING" id="445709.ABW99_07280"/>
<evidence type="ECO:0000313" key="8">
    <source>
        <dbReference type="Proteomes" id="UP000036700"/>
    </source>
</evidence>
<dbReference type="InterPro" id="IPR008972">
    <property type="entry name" value="Cupredoxin"/>
</dbReference>
<dbReference type="GO" id="GO:0016491">
    <property type="term" value="F:oxidoreductase activity"/>
    <property type="evidence" value="ECO:0007669"/>
    <property type="project" value="UniProtKB-KW"/>
</dbReference>
<keyword evidence="3" id="KW-0560">Oxidoreductase</keyword>
<dbReference type="Gene3D" id="2.60.40.420">
    <property type="entry name" value="Cupredoxins - blue copper proteins"/>
    <property type="match status" value="3"/>
</dbReference>
<feature type="domain" description="Plastocyanin-like" evidence="4">
    <location>
        <begin position="167"/>
        <end position="248"/>
    </location>
</feature>
<evidence type="ECO:0000259" key="5">
    <source>
        <dbReference type="Pfam" id="PF07731"/>
    </source>
</evidence>
<dbReference type="GO" id="GO:0042597">
    <property type="term" value="C:periplasmic space"/>
    <property type="evidence" value="ECO:0007669"/>
    <property type="project" value="UniProtKB-SubCell"/>
</dbReference>
<evidence type="ECO:0000256" key="1">
    <source>
        <dbReference type="ARBA" id="ARBA00004418"/>
    </source>
</evidence>
<dbReference type="PROSITE" id="PS00080">
    <property type="entry name" value="MULTICOPPER_OXIDASE2"/>
    <property type="match status" value="1"/>
</dbReference>
<dbReference type="KEGG" id="ptx:ABW99_07280"/>
<dbReference type="PANTHER" id="PTHR48267">
    <property type="entry name" value="CUPREDOXIN SUPERFAMILY PROTEIN"/>
    <property type="match status" value="1"/>
</dbReference>
<comment type="subcellular location">
    <subcellularLocation>
        <location evidence="1">Periplasm</location>
    </subcellularLocation>
</comment>
<keyword evidence="8" id="KW-1185">Reference proteome</keyword>
<dbReference type="Pfam" id="PF00394">
    <property type="entry name" value="Cu-oxidase"/>
    <property type="match status" value="1"/>
</dbReference>
<protein>
    <submittedName>
        <fullName evidence="7">Bilirubin oxidase</fullName>
    </submittedName>
</protein>
<gene>
    <name evidence="7" type="ORF">ABW99_07280</name>
</gene>
<dbReference type="Pfam" id="PF07731">
    <property type="entry name" value="Cu-oxidase_2"/>
    <property type="match status" value="1"/>
</dbReference>
<name>A0A0G3EYG6_9BURK</name>
<dbReference type="Pfam" id="PF07732">
    <property type="entry name" value="Cu-oxidase_3"/>
    <property type="match status" value="1"/>
</dbReference>
<keyword evidence="2" id="KW-0479">Metal-binding</keyword>
<evidence type="ECO:0000313" key="7">
    <source>
        <dbReference type="EMBL" id="AKJ70437.2"/>
    </source>
</evidence>
<dbReference type="PANTHER" id="PTHR48267:SF1">
    <property type="entry name" value="BILIRUBIN OXIDASE"/>
    <property type="match status" value="1"/>
</dbReference>
<evidence type="ECO:0000259" key="4">
    <source>
        <dbReference type="Pfam" id="PF00394"/>
    </source>
</evidence>
<proteinExistence type="predicted"/>
<dbReference type="EMBL" id="CP011568">
    <property type="protein sequence ID" value="AKJ70437.2"/>
    <property type="molecule type" value="Genomic_DNA"/>
</dbReference>
<dbReference type="GO" id="GO:0005507">
    <property type="term" value="F:copper ion binding"/>
    <property type="evidence" value="ECO:0007669"/>
    <property type="project" value="InterPro"/>
</dbReference>
<sequence>MLRYSLATQAGASTLAEGLSTPTWGYNGALLGPVLSIPRGRPVHIRVTNALAQSLTTHWHGAIVPGDMDGGPHSPIQPGATLDYRFTLDQPGATLWYHPHTEYRTGAQAYAGLAGMLLVDDGIDRKLGLPHTWGVDDIPVIVQDRRIAASGQLLYMSEAMRDLMGMKGDRFLVNGRERPYVDVPAQRVRLRLLNGSNARSYNFALNDNRPFDVIASDSGLLARPAATRALLLGPGERAEIVVDLAKDQGRALLLQSRSGEVAHRLGSSSDDWDTWDLRTFDVLRLNVTRPTGASASVPKRLADIDALALAGAPVRRITLQGMGKNMKSMGAQVDRGAPPNSGPGGMSLGIAGQSLFSLNHRFFDMSVIDQRARLGSVEIWEFVNDREMAHPMHIHGVAFQVLSRNGSPPPAWERGWKDTVLVRTGETVRVGMRFTQLADAAHPYMYHCHILEHEANGMMGQFTVA</sequence>
<dbReference type="InterPro" id="IPR001117">
    <property type="entry name" value="Cu-oxidase_2nd"/>
</dbReference>